<dbReference type="Proteomes" id="UP000028701">
    <property type="component" value="Unassembled WGS sequence"/>
</dbReference>
<evidence type="ECO:0000313" key="4">
    <source>
        <dbReference type="Proteomes" id="UP000028701"/>
    </source>
</evidence>
<dbReference type="Pfam" id="PF00487">
    <property type="entry name" value="FA_desaturase"/>
    <property type="match status" value="1"/>
</dbReference>
<sequence>MRRIEWPTVGLLIACYGLWAAAGYGLYPAYPIVALVLMGVAVALHSSLQHEVLHGHPTRNAKVNEALVFAPLGVFYPYRSYKRTHLQHHADERLTDPFDDPESYYRATSDWKTLPALLKRLLTWNNTLIGRVLIGPPLMVVGFTASEWRKILKGDLKVTVAWLLHFAGVIPTLLVVSQLFGIPVWLYMGVSTYLGIAIIAIRSYCEHQWAEQPDGRTIIVENSLLAPLFLYNNLHFVHHKLPTVAWYDLPSLYRSGRADWQRMNEGYVFANYFEVFRAFAIKAKEPVVHPVLRRDEASPMTIVSPQEQIDLSDFLLPGKVVTSDLSA</sequence>
<dbReference type="GO" id="GO:0006629">
    <property type="term" value="P:lipid metabolic process"/>
    <property type="evidence" value="ECO:0007669"/>
    <property type="project" value="InterPro"/>
</dbReference>
<keyword evidence="1" id="KW-0812">Transmembrane</keyword>
<accession>A0A081D1B5</accession>
<keyword evidence="1" id="KW-1133">Transmembrane helix</keyword>
<protein>
    <recommendedName>
        <fullName evidence="2">Fatty acid desaturase domain-containing protein</fullName>
    </recommendedName>
</protein>
<name>A0A081D1B5_9HYPH</name>
<dbReference type="EMBL" id="BBJU01000027">
    <property type="protein sequence ID" value="GAK72711.1"/>
    <property type="molecule type" value="Genomic_DNA"/>
</dbReference>
<evidence type="ECO:0000256" key="1">
    <source>
        <dbReference type="SAM" id="Phobius"/>
    </source>
</evidence>
<feature type="transmembrane region" description="Helical" evidence="1">
    <location>
        <begin position="158"/>
        <end position="176"/>
    </location>
</feature>
<feature type="transmembrane region" description="Helical" evidence="1">
    <location>
        <begin position="182"/>
        <end position="201"/>
    </location>
</feature>
<dbReference type="InterPro" id="IPR005804">
    <property type="entry name" value="FA_desaturase_dom"/>
</dbReference>
<comment type="caution">
    <text evidence="3">The sequence shown here is derived from an EMBL/GenBank/DDBJ whole genome shotgun (WGS) entry which is preliminary data.</text>
</comment>
<reference evidence="3 4" key="1">
    <citation type="submission" date="2014-08" db="EMBL/GenBank/DDBJ databases">
        <title>Whole genome shotgun sequence of Rhizobium rubi NBRC 13261.</title>
        <authorList>
            <person name="Katano-Makiyama Y."/>
            <person name="Hosoyama A."/>
            <person name="Hashimoto M."/>
            <person name="Hosoyama Y."/>
            <person name="Noguchi M."/>
            <person name="Tsuchikane K."/>
            <person name="Uohara A."/>
            <person name="Ohji S."/>
            <person name="Ichikawa N."/>
            <person name="Kimura A."/>
            <person name="Yamazoe A."/>
            <person name="Fujita N."/>
        </authorList>
    </citation>
    <scope>NUCLEOTIDE SEQUENCE [LARGE SCALE GENOMIC DNA]</scope>
    <source>
        <strain evidence="3 4">NBRC 13261</strain>
    </source>
</reference>
<organism evidence="3 4">
    <name type="scientific">Agrobacterium rubi TR3 = NBRC 13261</name>
    <dbReference type="NCBI Taxonomy" id="1368415"/>
    <lineage>
        <taxon>Bacteria</taxon>
        <taxon>Pseudomonadati</taxon>
        <taxon>Pseudomonadota</taxon>
        <taxon>Alphaproteobacteria</taxon>
        <taxon>Hyphomicrobiales</taxon>
        <taxon>Rhizobiaceae</taxon>
        <taxon>Rhizobium/Agrobacterium group</taxon>
        <taxon>Agrobacterium</taxon>
    </lineage>
</organism>
<feature type="domain" description="Fatty acid desaturase" evidence="2">
    <location>
        <begin position="33"/>
        <end position="267"/>
    </location>
</feature>
<gene>
    <name evidence="3" type="ORF">RRU01S_27_01000</name>
</gene>
<dbReference type="eggNOG" id="COG3239">
    <property type="taxonomic scope" value="Bacteria"/>
</dbReference>
<keyword evidence="1" id="KW-0472">Membrane</keyword>
<evidence type="ECO:0000313" key="3">
    <source>
        <dbReference type="EMBL" id="GAK72711.1"/>
    </source>
</evidence>
<dbReference type="AlphaFoldDB" id="A0A081D1B5"/>
<proteinExistence type="predicted"/>
<evidence type="ECO:0000259" key="2">
    <source>
        <dbReference type="Pfam" id="PF00487"/>
    </source>
</evidence>
<dbReference type="CDD" id="cd03509">
    <property type="entry name" value="DesA_FADS-like"/>
    <property type="match status" value="1"/>
</dbReference>
<feature type="transmembrane region" description="Helical" evidence="1">
    <location>
        <begin position="128"/>
        <end position="146"/>
    </location>
</feature>